<dbReference type="InterPro" id="IPR029063">
    <property type="entry name" value="SAM-dependent_MTases_sf"/>
</dbReference>
<dbReference type="Gene3D" id="3.40.50.150">
    <property type="entry name" value="Vaccinia Virus protein VP39"/>
    <property type="match status" value="1"/>
</dbReference>
<dbReference type="SUPFAM" id="SSF53335">
    <property type="entry name" value="S-adenosyl-L-methionine-dependent methyltransferases"/>
    <property type="match status" value="1"/>
</dbReference>
<dbReference type="GO" id="GO:0008168">
    <property type="term" value="F:methyltransferase activity"/>
    <property type="evidence" value="ECO:0007669"/>
    <property type="project" value="UniProtKB-KW"/>
</dbReference>
<proteinExistence type="predicted"/>
<keyword evidence="2" id="KW-0489">Methyltransferase</keyword>
<evidence type="ECO:0000313" key="2">
    <source>
        <dbReference type="EMBL" id="CCX15965.1"/>
    </source>
</evidence>
<name>U4LHJ9_PYROM</name>
<protein>
    <submittedName>
        <fullName evidence="2">Similar to tRNA1(Val) (Adenine(37)-N6)-methyltransferase acc. no. C6X2D2</fullName>
    </submittedName>
</protein>
<keyword evidence="3" id="KW-1185">Reference proteome</keyword>
<dbReference type="GO" id="GO:0032259">
    <property type="term" value="P:methylation"/>
    <property type="evidence" value="ECO:0007669"/>
    <property type="project" value="UniProtKB-KW"/>
</dbReference>
<dbReference type="CDD" id="cd02440">
    <property type="entry name" value="AdoMet_MTases"/>
    <property type="match status" value="1"/>
</dbReference>
<feature type="region of interest" description="Disordered" evidence="1">
    <location>
        <begin position="1"/>
        <end position="24"/>
    </location>
</feature>
<evidence type="ECO:0000256" key="1">
    <source>
        <dbReference type="SAM" id="MobiDB-lite"/>
    </source>
</evidence>
<dbReference type="Proteomes" id="UP000018144">
    <property type="component" value="Unassembled WGS sequence"/>
</dbReference>
<dbReference type="OrthoDB" id="2013972at2759"/>
<reference evidence="2 3" key="1">
    <citation type="journal article" date="2013" name="PLoS Genet.">
        <title>The genome and development-dependent transcriptomes of Pyronema confluens: a window into fungal evolution.</title>
        <authorList>
            <person name="Traeger S."/>
            <person name="Altegoer F."/>
            <person name="Freitag M."/>
            <person name="Gabaldon T."/>
            <person name="Kempken F."/>
            <person name="Kumar A."/>
            <person name="Marcet-Houben M."/>
            <person name="Poggeler S."/>
            <person name="Stajich J.E."/>
            <person name="Nowrousian M."/>
        </authorList>
    </citation>
    <scope>NUCLEOTIDE SEQUENCE [LARGE SCALE GENOMIC DNA]</scope>
    <source>
        <strain evidence="3">CBS 100304</strain>
        <tissue evidence="2">Vegetative mycelium</tissue>
    </source>
</reference>
<dbReference type="EMBL" id="HF936282">
    <property type="protein sequence ID" value="CCX15965.1"/>
    <property type="molecule type" value="Genomic_DNA"/>
</dbReference>
<organism evidence="2 3">
    <name type="scientific">Pyronema omphalodes (strain CBS 100304)</name>
    <name type="common">Pyronema confluens</name>
    <dbReference type="NCBI Taxonomy" id="1076935"/>
    <lineage>
        <taxon>Eukaryota</taxon>
        <taxon>Fungi</taxon>
        <taxon>Dikarya</taxon>
        <taxon>Ascomycota</taxon>
        <taxon>Pezizomycotina</taxon>
        <taxon>Pezizomycetes</taxon>
        <taxon>Pezizales</taxon>
        <taxon>Pyronemataceae</taxon>
        <taxon>Pyronema</taxon>
    </lineage>
</organism>
<accession>U4LHJ9</accession>
<dbReference type="AlphaFoldDB" id="U4LHJ9"/>
<dbReference type="STRING" id="1076935.U4LHJ9"/>
<dbReference type="OMA" id="YLSKWCR"/>
<keyword evidence="2" id="KW-0808">Transferase</keyword>
<sequence length="263" mass="30088">MPELGIDPNVFEKPDDKDYDSAGYDTSTESLASSIYQYLFENGRRYHSYYGTEEYFLPTNETEQDRYVVGMVEQLNGWSDKFSLDLHHEIMTLAWENNLYKAPLTDPRRILDIGTGTRIWGIDMAEKSPNAEVIGTDLSPVQPNWAPQNCNFEVDDAMSERTYLDISGARVPSVGFEEVTTSKVKKPLGPWAKDPRMQRIGAMVLLHSETIFESYGMAAFTCVLGMDQEKARDICDRAMVASRNKNYYIYSFYYRAYGQKPSD</sequence>
<gene>
    <name evidence="2" type="ORF">PCON_02437</name>
</gene>
<evidence type="ECO:0000313" key="3">
    <source>
        <dbReference type="Proteomes" id="UP000018144"/>
    </source>
</evidence>
<feature type="compositionally biased region" description="Basic and acidic residues" evidence="1">
    <location>
        <begin position="10"/>
        <end position="20"/>
    </location>
</feature>